<name>A0ABW7ULW4_9ACTN</name>
<feature type="domain" description="HTH araC/xylS-type" evidence="4">
    <location>
        <begin position="227"/>
        <end position="334"/>
    </location>
</feature>
<evidence type="ECO:0000256" key="2">
    <source>
        <dbReference type="ARBA" id="ARBA00023125"/>
    </source>
</evidence>
<dbReference type="PROSITE" id="PS01124">
    <property type="entry name" value="HTH_ARAC_FAMILY_2"/>
    <property type="match status" value="1"/>
</dbReference>
<dbReference type="InterPro" id="IPR009057">
    <property type="entry name" value="Homeodomain-like_sf"/>
</dbReference>
<evidence type="ECO:0000313" key="6">
    <source>
        <dbReference type="Proteomes" id="UP001611339"/>
    </source>
</evidence>
<proteinExistence type="predicted"/>
<dbReference type="InterPro" id="IPR018060">
    <property type="entry name" value="HTH_AraC"/>
</dbReference>
<dbReference type="EMBL" id="JBIRUI010000026">
    <property type="protein sequence ID" value="MFI1718781.1"/>
    <property type="molecule type" value="Genomic_DNA"/>
</dbReference>
<keyword evidence="1" id="KW-0805">Transcription regulation</keyword>
<evidence type="ECO:0000259" key="4">
    <source>
        <dbReference type="PROSITE" id="PS01124"/>
    </source>
</evidence>
<gene>
    <name evidence="5" type="ORF">ACH407_35125</name>
</gene>
<dbReference type="SUPFAM" id="SSF46689">
    <property type="entry name" value="Homeodomain-like"/>
    <property type="match status" value="1"/>
</dbReference>
<dbReference type="Pfam" id="PF14525">
    <property type="entry name" value="AraC_binding_2"/>
    <property type="match status" value="1"/>
</dbReference>
<dbReference type="Gene3D" id="1.10.10.60">
    <property type="entry name" value="Homeodomain-like"/>
    <property type="match status" value="1"/>
</dbReference>
<dbReference type="RefSeq" id="WP_398713431.1">
    <property type="nucleotide sequence ID" value="NZ_JBIRUI010000026.1"/>
</dbReference>
<protein>
    <submittedName>
        <fullName evidence="5">Helix-turn-helix domain-containing protein</fullName>
    </submittedName>
</protein>
<dbReference type="SMART" id="SM00342">
    <property type="entry name" value="HTH_ARAC"/>
    <property type="match status" value="1"/>
</dbReference>
<dbReference type="PROSITE" id="PS00041">
    <property type="entry name" value="HTH_ARAC_FAMILY_1"/>
    <property type="match status" value="1"/>
</dbReference>
<dbReference type="InterPro" id="IPR018062">
    <property type="entry name" value="HTH_AraC-typ_CS"/>
</dbReference>
<evidence type="ECO:0000256" key="3">
    <source>
        <dbReference type="ARBA" id="ARBA00023163"/>
    </source>
</evidence>
<keyword evidence="2" id="KW-0238">DNA-binding</keyword>
<sequence>MWNKQDGGLAMWHGVDSAQVPVAGRFDWFAQTVPSALMPSAFAPQDAAGFHAEGAFLDLGAAQMSRFSYSPLRSWRTPALIRRGDPEQYQLALVTTGTAWYAQGENEAELHAGDMVLWDTSRPYKSGSGLDGGTVEALVLQIPKARMPLPSQQIDRLLARRMSSGTGMGAILAQFLVSLSGNGPDCRHLDLAVLANTAVELAVSCLGQQRGAQVQAPACARAQVMRRRIDAFIEQRLAEPGLTPRVIADHHHISLRTLYTLFQSHDDLHGGSEGVAAVIRRRRLERCRADLASPQLRHLAVHVIAARRGFTSTATFNRTFRAAYGTTPHAYRTEAMESGRKA</sequence>
<evidence type="ECO:0000256" key="1">
    <source>
        <dbReference type="ARBA" id="ARBA00023015"/>
    </source>
</evidence>
<dbReference type="InterPro" id="IPR050204">
    <property type="entry name" value="AraC_XylS_family_regulators"/>
</dbReference>
<keyword evidence="3" id="KW-0804">Transcription</keyword>
<dbReference type="Proteomes" id="UP001611339">
    <property type="component" value="Unassembled WGS sequence"/>
</dbReference>
<dbReference type="InterPro" id="IPR035418">
    <property type="entry name" value="AraC-bd_2"/>
</dbReference>
<accession>A0ABW7ULW4</accession>
<dbReference type="Pfam" id="PF12833">
    <property type="entry name" value="HTH_18"/>
    <property type="match status" value="1"/>
</dbReference>
<comment type="caution">
    <text evidence="5">The sequence shown here is derived from an EMBL/GenBank/DDBJ whole genome shotgun (WGS) entry which is preliminary data.</text>
</comment>
<dbReference type="PANTHER" id="PTHR46796">
    <property type="entry name" value="HTH-TYPE TRANSCRIPTIONAL ACTIVATOR RHAS-RELATED"/>
    <property type="match status" value="1"/>
</dbReference>
<reference evidence="5 6" key="1">
    <citation type="submission" date="2024-10" db="EMBL/GenBank/DDBJ databases">
        <title>The Natural Products Discovery Center: Release of the First 8490 Sequenced Strains for Exploring Actinobacteria Biosynthetic Diversity.</title>
        <authorList>
            <person name="Kalkreuter E."/>
            <person name="Kautsar S.A."/>
            <person name="Yang D."/>
            <person name="Bader C.D."/>
            <person name="Teijaro C.N."/>
            <person name="Fluegel L."/>
            <person name="Davis C.M."/>
            <person name="Simpson J.R."/>
            <person name="Lauterbach L."/>
            <person name="Steele A.D."/>
            <person name="Gui C."/>
            <person name="Meng S."/>
            <person name="Li G."/>
            <person name="Viehrig K."/>
            <person name="Ye F."/>
            <person name="Su P."/>
            <person name="Kiefer A.F."/>
            <person name="Nichols A."/>
            <person name="Cepeda A.J."/>
            <person name="Yan W."/>
            <person name="Fan B."/>
            <person name="Jiang Y."/>
            <person name="Adhikari A."/>
            <person name="Zheng C.-J."/>
            <person name="Schuster L."/>
            <person name="Cowan T.M."/>
            <person name="Smanski M.J."/>
            <person name="Chevrette M.G."/>
            <person name="De Carvalho L.P.S."/>
            <person name="Shen B."/>
        </authorList>
    </citation>
    <scope>NUCLEOTIDE SEQUENCE [LARGE SCALE GENOMIC DNA]</scope>
    <source>
        <strain evidence="5 6">NPDC020602</strain>
    </source>
</reference>
<dbReference type="PANTHER" id="PTHR46796:SF6">
    <property type="entry name" value="ARAC SUBFAMILY"/>
    <property type="match status" value="1"/>
</dbReference>
<organism evidence="5 6">
    <name type="scientific">Streptomyces litmocidini</name>
    <dbReference type="NCBI Taxonomy" id="67318"/>
    <lineage>
        <taxon>Bacteria</taxon>
        <taxon>Bacillati</taxon>
        <taxon>Actinomycetota</taxon>
        <taxon>Actinomycetes</taxon>
        <taxon>Kitasatosporales</taxon>
        <taxon>Streptomycetaceae</taxon>
        <taxon>Streptomyces</taxon>
    </lineage>
</organism>
<keyword evidence="6" id="KW-1185">Reference proteome</keyword>
<evidence type="ECO:0000313" key="5">
    <source>
        <dbReference type="EMBL" id="MFI1718781.1"/>
    </source>
</evidence>